<dbReference type="PROSITE" id="PS50011">
    <property type="entry name" value="PROTEIN_KINASE_DOM"/>
    <property type="match status" value="1"/>
</dbReference>
<protein>
    <recommendedName>
        <fullName evidence="2">Protein kinase domain-containing protein</fullName>
    </recommendedName>
</protein>
<dbReference type="InterPro" id="IPR000719">
    <property type="entry name" value="Prot_kinase_dom"/>
</dbReference>
<dbReference type="RefSeq" id="XP_009545042.1">
    <property type="nucleotide sequence ID" value="XM_009546747.1"/>
</dbReference>
<dbReference type="EMBL" id="KI925457">
    <property type="protein sequence ID" value="ETW82711.1"/>
    <property type="molecule type" value="Genomic_DNA"/>
</dbReference>
<feature type="compositionally biased region" description="Basic and acidic residues" evidence="1">
    <location>
        <begin position="110"/>
        <end position="136"/>
    </location>
</feature>
<reference evidence="3 4" key="1">
    <citation type="journal article" date="2012" name="New Phytol.">
        <title>Insight into trade-off between wood decay and parasitism from the genome of a fungal forest pathogen.</title>
        <authorList>
            <person name="Olson A."/>
            <person name="Aerts A."/>
            <person name="Asiegbu F."/>
            <person name="Belbahri L."/>
            <person name="Bouzid O."/>
            <person name="Broberg A."/>
            <person name="Canback B."/>
            <person name="Coutinho P.M."/>
            <person name="Cullen D."/>
            <person name="Dalman K."/>
            <person name="Deflorio G."/>
            <person name="van Diepen L.T."/>
            <person name="Dunand C."/>
            <person name="Duplessis S."/>
            <person name="Durling M."/>
            <person name="Gonthier P."/>
            <person name="Grimwood J."/>
            <person name="Fossdal C.G."/>
            <person name="Hansson D."/>
            <person name="Henrissat B."/>
            <person name="Hietala A."/>
            <person name="Himmelstrand K."/>
            <person name="Hoffmeister D."/>
            <person name="Hogberg N."/>
            <person name="James T.Y."/>
            <person name="Karlsson M."/>
            <person name="Kohler A."/>
            <person name="Kues U."/>
            <person name="Lee Y.H."/>
            <person name="Lin Y.C."/>
            <person name="Lind M."/>
            <person name="Lindquist E."/>
            <person name="Lombard V."/>
            <person name="Lucas S."/>
            <person name="Lunden K."/>
            <person name="Morin E."/>
            <person name="Murat C."/>
            <person name="Park J."/>
            <person name="Raffaello T."/>
            <person name="Rouze P."/>
            <person name="Salamov A."/>
            <person name="Schmutz J."/>
            <person name="Solheim H."/>
            <person name="Stahlberg J."/>
            <person name="Velez H."/>
            <person name="de Vries R.P."/>
            <person name="Wiebenga A."/>
            <person name="Woodward S."/>
            <person name="Yakovlev I."/>
            <person name="Garbelotto M."/>
            <person name="Martin F."/>
            <person name="Grigoriev I.V."/>
            <person name="Stenlid J."/>
        </authorList>
    </citation>
    <scope>NUCLEOTIDE SEQUENCE [LARGE SCALE GENOMIC DNA]</scope>
    <source>
        <strain evidence="3 4">TC 32-1</strain>
    </source>
</reference>
<gene>
    <name evidence="3" type="ORF">HETIRDRAFT_433605</name>
</gene>
<dbReference type="OrthoDB" id="2739948at2759"/>
<dbReference type="InParanoid" id="W4KCA6"/>
<sequence>MAHEFVGPMPVEDFFKAFMNPGRPYTEPSLPKQWRGKFRAKLIKKLGFENSFINAVNRAEICPDLVLVNTTKERDDQFWRKPDITVYKRPYNGPPTTDFKRMELHIERKTASEDPFSDPKSRKSRQEHSFEHDSKASMKSRGQIISYTACQFASQHRCFTFSILFLDDHVRFIRWDRAGAIVTKRFNWRDDPKPLARFLWLFNHLSDAERGYDTSISKPTAREITLTKKKLDERANALARAKGEPSRLPETRYSTDDSFRKFCVVDDDPGIKEGEARVRFFVASVPQWQSGSPVGRGTKGYEALDLDTGELVYLKDTWRYEADRMKKEGDTYRKLAANDVSHIPRLACAGDVEEHRTRTHEFADEDWCCGEPKLRRHRHYRLVLKDLGRPLSEFNSTKELCQVLLEAIIAHMEAFKVDVLHQDISGGNILITDDGHALLIDWELAKRVSEEKSPRQDWRTGTWQFISTAILEQPRKVHELRDDLESFLHVLLYHSVRYQYHKIRNFPRLVADFFDQSYNETNGETLGGQSKRRWFSHPSYPDDFSKTDLQNYLSKAHFDLIDRLRVLFRPLYLREEVLEDMNPKPDPVAAAQILESSDRFIEIFNEQLNKEGWKVGDRSFDMLASLKPTRTGGRGLVHVSTTTMALKRTSEKAGLDQSAAGKRQKTILPSRSRVERVME</sequence>
<name>W4KCA6_HETIT</name>
<dbReference type="InterPro" id="IPR008266">
    <property type="entry name" value="Tyr_kinase_AS"/>
</dbReference>
<proteinExistence type="predicted"/>
<dbReference type="Proteomes" id="UP000030671">
    <property type="component" value="Unassembled WGS sequence"/>
</dbReference>
<evidence type="ECO:0000313" key="4">
    <source>
        <dbReference type="Proteomes" id="UP000030671"/>
    </source>
</evidence>
<dbReference type="InterPro" id="IPR011009">
    <property type="entry name" value="Kinase-like_dom_sf"/>
</dbReference>
<evidence type="ECO:0000256" key="1">
    <source>
        <dbReference type="SAM" id="MobiDB-lite"/>
    </source>
</evidence>
<dbReference type="PROSITE" id="PS00109">
    <property type="entry name" value="PROTEIN_KINASE_TYR"/>
    <property type="match status" value="1"/>
</dbReference>
<dbReference type="KEGG" id="hir:HETIRDRAFT_433605"/>
<dbReference type="InterPro" id="IPR040976">
    <property type="entry name" value="Pkinase_fungal"/>
</dbReference>
<organism evidence="3 4">
    <name type="scientific">Heterobasidion irregulare (strain TC 32-1)</name>
    <dbReference type="NCBI Taxonomy" id="747525"/>
    <lineage>
        <taxon>Eukaryota</taxon>
        <taxon>Fungi</taxon>
        <taxon>Dikarya</taxon>
        <taxon>Basidiomycota</taxon>
        <taxon>Agaricomycotina</taxon>
        <taxon>Agaricomycetes</taxon>
        <taxon>Russulales</taxon>
        <taxon>Bondarzewiaceae</taxon>
        <taxon>Heterobasidion</taxon>
        <taxon>Heterobasidion annosum species complex</taxon>
    </lineage>
</organism>
<feature type="region of interest" description="Disordered" evidence="1">
    <location>
        <begin position="110"/>
        <end position="137"/>
    </location>
</feature>
<feature type="domain" description="Protein kinase" evidence="2">
    <location>
        <begin position="288"/>
        <end position="589"/>
    </location>
</feature>
<accession>W4KCA6</accession>
<dbReference type="PANTHER" id="PTHR38248:SF2">
    <property type="entry name" value="FUNK1 11"/>
    <property type="match status" value="1"/>
</dbReference>
<dbReference type="Gene3D" id="1.10.510.10">
    <property type="entry name" value="Transferase(Phosphotransferase) domain 1"/>
    <property type="match status" value="1"/>
</dbReference>
<dbReference type="GO" id="GO:0005524">
    <property type="term" value="F:ATP binding"/>
    <property type="evidence" value="ECO:0007669"/>
    <property type="project" value="InterPro"/>
</dbReference>
<dbReference type="PANTHER" id="PTHR38248">
    <property type="entry name" value="FUNK1 6"/>
    <property type="match status" value="1"/>
</dbReference>
<dbReference type="GO" id="GO:0004672">
    <property type="term" value="F:protein kinase activity"/>
    <property type="evidence" value="ECO:0007669"/>
    <property type="project" value="InterPro"/>
</dbReference>
<dbReference type="eggNOG" id="ENOG502SIZI">
    <property type="taxonomic scope" value="Eukaryota"/>
</dbReference>
<evidence type="ECO:0000259" key="2">
    <source>
        <dbReference type="PROSITE" id="PS50011"/>
    </source>
</evidence>
<evidence type="ECO:0000313" key="3">
    <source>
        <dbReference type="EMBL" id="ETW82711.1"/>
    </source>
</evidence>
<dbReference type="SUPFAM" id="SSF56112">
    <property type="entry name" value="Protein kinase-like (PK-like)"/>
    <property type="match status" value="1"/>
</dbReference>
<keyword evidence="4" id="KW-1185">Reference proteome</keyword>
<dbReference type="GeneID" id="20674682"/>
<dbReference type="HOGENOM" id="CLU_006410_5_0_1"/>
<dbReference type="Pfam" id="PF17667">
    <property type="entry name" value="Pkinase_fungal"/>
    <property type="match status" value="1"/>
</dbReference>
<dbReference type="AlphaFoldDB" id="W4KCA6"/>